<feature type="compositionally biased region" description="Basic and acidic residues" evidence="1">
    <location>
        <begin position="332"/>
        <end position="341"/>
    </location>
</feature>
<evidence type="ECO:0000256" key="1">
    <source>
        <dbReference type="SAM" id="MobiDB-lite"/>
    </source>
</evidence>
<sequence>MCMQVKLREALAIVEACRLCDQFGPATKAARESGEKHQEQLASELQGSKLELAELSVCLPCFCMEPLRKIVRQASLQDAESARQSGPEHSCKGTEHFTKPEASCIFPISDDLQAARESGEKHQEQLATELQGSKQELAELSACLACFRMEPLDRLCARLPFKTPSLPGNQVRSTQCGPWQEMEAAAHLSELDRLDAQDVQAELERLREELVSAKAAREPGEKHQEQLATELQGSKRELAELSASLQDAESARQSGPEHSAHLSELDRLDAQDVQAELERLREELVSAKAARESGEKHQEQLATELQGSKRELAELSASLQDAESARQSVSERAAHESHVAHEASVQAARDLASSKSELAELTVLERYEDVEYALQIASEAAAEDLLRYTGKRPTQD</sequence>
<evidence type="ECO:0000313" key="2">
    <source>
        <dbReference type="EMBL" id="CAE7338073.1"/>
    </source>
</evidence>
<gene>
    <name evidence="2" type="ORF">SNAT2548_LOCUS17694</name>
</gene>
<feature type="compositionally biased region" description="Polar residues" evidence="1">
    <location>
        <begin position="243"/>
        <end position="253"/>
    </location>
</feature>
<dbReference type="EMBL" id="CAJNDS010002120">
    <property type="protein sequence ID" value="CAE7338073.1"/>
    <property type="molecule type" value="Genomic_DNA"/>
</dbReference>
<feature type="compositionally biased region" description="Basic and acidic residues" evidence="1">
    <location>
        <begin position="288"/>
        <end position="299"/>
    </location>
</feature>
<comment type="caution">
    <text evidence="2">The sequence shown here is derived from an EMBL/GenBank/DDBJ whole genome shotgun (WGS) entry which is preliminary data.</text>
</comment>
<reference evidence="2" key="1">
    <citation type="submission" date="2021-02" db="EMBL/GenBank/DDBJ databases">
        <authorList>
            <person name="Dougan E. K."/>
            <person name="Rhodes N."/>
            <person name="Thang M."/>
            <person name="Chan C."/>
        </authorList>
    </citation>
    <scope>NUCLEOTIDE SEQUENCE</scope>
</reference>
<accession>A0A812NV84</accession>
<feature type="region of interest" description="Disordered" evidence="1">
    <location>
        <begin position="241"/>
        <end position="267"/>
    </location>
</feature>
<dbReference type="AlphaFoldDB" id="A0A812NV84"/>
<name>A0A812NV84_9DINO</name>
<organism evidence="2 3">
    <name type="scientific">Symbiodinium natans</name>
    <dbReference type="NCBI Taxonomy" id="878477"/>
    <lineage>
        <taxon>Eukaryota</taxon>
        <taxon>Sar</taxon>
        <taxon>Alveolata</taxon>
        <taxon>Dinophyceae</taxon>
        <taxon>Suessiales</taxon>
        <taxon>Symbiodiniaceae</taxon>
        <taxon>Symbiodinium</taxon>
    </lineage>
</organism>
<feature type="region of interest" description="Disordered" evidence="1">
    <location>
        <begin position="288"/>
        <end position="345"/>
    </location>
</feature>
<dbReference type="OrthoDB" id="446411at2759"/>
<feature type="compositionally biased region" description="Polar residues" evidence="1">
    <location>
        <begin position="317"/>
        <end position="328"/>
    </location>
</feature>
<feature type="compositionally biased region" description="Basic and acidic residues" evidence="1">
    <location>
        <begin position="258"/>
        <end position="267"/>
    </location>
</feature>
<evidence type="ECO:0000313" key="3">
    <source>
        <dbReference type="Proteomes" id="UP000604046"/>
    </source>
</evidence>
<proteinExistence type="predicted"/>
<keyword evidence="3" id="KW-1185">Reference proteome</keyword>
<dbReference type="Proteomes" id="UP000604046">
    <property type="component" value="Unassembled WGS sequence"/>
</dbReference>
<protein>
    <submittedName>
        <fullName evidence="2">Uncharacterized protein</fullName>
    </submittedName>
</protein>